<dbReference type="CDD" id="cd18186">
    <property type="entry name" value="BTB_POZ_ZBTB_KLHL-like"/>
    <property type="match status" value="1"/>
</dbReference>
<evidence type="ECO:0000313" key="3">
    <source>
        <dbReference type="EMBL" id="PWN27889.1"/>
    </source>
</evidence>
<dbReference type="GeneID" id="37027769"/>
<dbReference type="InterPro" id="IPR000210">
    <property type="entry name" value="BTB/POZ_dom"/>
</dbReference>
<organism evidence="3 4">
    <name type="scientific">Jaminaea rosea</name>
    <dbReference type="NCBI Taxonomy" id="1569628"/>
    <lineage>
        <taxon>Eukaryota</taxon>
        <taxon>Fungi</taxon>
        <taxon>Dikarya</taxon>
        <taxon>Basidiomycota</taxon>
        <taxon>Ustilaginomycotina</taxon>
        <taxon>Exobasidiomycetes</taxon>
        <taxon>Microstromatales</taxon>
        <taxon>Microstromatales incertae sedis</taxon>
        <taxon>Jaminaea</taxon>
    </lineage>
</organism>
<dbReference type="GO" id="GO:0030163">
    <property type="term" value="P:protein catabolic process"/>
    <property type="evidence" value="ECO:0007669"/>
    <property type="project" value="UniProtKB-ARBA"/>
</dbReference>
<evidence type="ECO:0000256" key="1">
    <source>
        <dbReference type="SAM" id="MobiDB-lite"/>
    </source>
</evidence>
<accession>A0A316URF0</accession>
<dbReference type="Gene3D" id="3.30.710.10">
    <property type="entry name" value="Potassium Channel Kv1.1, Chain A"/>
    <property type="match status" value="2"/>
</dbReference>
<sequence>MAQATAQLTAAAAQRRTARRDGNGKEPSSAVPTSTGYVYDPEKPSTWIPNESPCTIFEWPLTGLKEVFDTSKQETKSKVLKSVPFGGGRWSILFYAQSGHDQYCSLYLNAEPLESERTTSLQGRGTPYAEGGPPRAAWSGGQSEPSWAREGKYRFNFTIQRPDKSHVLGQKDAQDHSFSSKTSNWGWAQFAKRDVVFYDDPKVKETDCFLITVSIQGSPEKAVTEQPTGMVVPPALLSAMGSLLDDPEHSDVVFVLDQPRRRDSTSRAPPRQIYAIKKILASRSQYFRSMFSGGFAEAELSEGHTSAESLAGPSHDGDDAPRAAKSSARRASTSSRKSSSSSSSHSHSHSSAAASEEDSFDAYERILEDSDAEIDEMEAMEMEEDNDDDGAGEESDGYESASAPSNNNSRTDLTALKKATSSSRTAKASAARKSGSSSKSNATTTSRRRSIRGVAQGKDTTTTSSSTARAAQHPYDNRRRRRVVIPDSSYATFKALLYFLYTDTIEFAPLTSSFLDSASTTSSKRGGMTASTSTTSPSGFAKHTSSGVDSAPFNDFASEVLQAYKARQAIITSYVSSHPTRPAPCSAKAIYRLADKLDLPDLRARAQAHIASQLTVGNVVWEAFSSFASRHTAIRDVQLAFLYSKWGEVKKTKAMRCLLMRSGSGAHPGLPEVWPQLLSQLEYRQPSDEGEGHEGEGQEGKQVGET</sequence>
<dbReference type="PROSITE" id="PS50097">
    <property type="entry name" value="BTB"/>
    <property type="match status" value="1"/>
</dbReference>
<feature type="compositionally biased region" description="Low complexity" evidence="1">
    <location>
        <begin position="1"/>
        <end position="15"/>
    </location>
</feature>
<feature type="domain" description="BTB" evidence="2">
    <location>
        <begin position="250"/>
        <end position="299"/>
    </location>
</feature>
<feature type="region of interest" description="Disordered" evidence="1">
    <location>
        <begin position="1"/>
        <end position="44"/>
    </location>
</feature>
<keyword evidence="4" id="KW-1185">Reference proteome</keyword>
<dbReference type="STRING" id="1569628.A0A316URF0"/>
<reference evidence="3 4" key="1">
    <citation type="journal article" date="2018" name="Mol. Biol. Evol.">
        <title>Broad Genomic Sampling Reveals a Smut Pathogenic Ancestry of the Fungal Clade Ustilaginomycotina.</title>
        <authorList>
            <person name="Kijpornyongpan T."/>
            <person name="Mondo S.J."/>
            <person name="Barry K."/>
            <person name="Sandor L."/>
            <person name="Lee J."/>
            <person name="Lipzen A."/>
            <person name="Pangilinan J."/>
            <person name="LaButti K."/>
            <person name="Hainaut M."/>
            <person name="Henrissat B."/>
            <person name="Grigoriev I.V."/>
            <person name="Spatafora J.W."/>
            <person name="Aime M.C."/>
        </authorList>
    </citation>
    <scope>NUCLEOTIDE SEQUENCE [LARGE SCALE GENOMIC DNA]</scope>
    <source>
        <strain evidence="3 4">MCA 5214</strain>
    </source>
</reference>
<proteinExistence type="predicted"/>
<evidence type="ECO:0000259" key="2">
    <source>
        <dbReference type="PROSITE" id="PS50097"/>
    </source>
</evidence>
<feature type="region of interest" description="Disordered" evidence="1">
    <location>
        <begin position="684"/>
        <end position="706"/>
    </location>
</feature>
<dbReference type="InterPro" id="IPR008974">
    <property type="entry name" value="TRAF-like"/>
</dbReference>
<feature type="compositionally biased region" description="Acidic residues" evidence="1">
    <location>
        <begin position="382"/>
        <end position="397"/>
    </location>
</feature>
<dbReference type="SMART" id="SM00225">
    <property type="entry name" value="BTB"/>
    <property type="match status" value="1"/>
</dbReference>
<evidence type="ECO:0000313" key="4">
    <source>
        <dbReference type="Proteomes" id="UP000245884"/>
    </source>
</evidence>
<dbReference type="Gene3D" id="2.60.210.10">
    <property type="entry name" value="Apoptosis, Tumor Necrosis Factor Receptor Associated Protein 2, Chain A"/>
    <property type="match status" value="1"/>
</dbReference>
<protein>
    <recommendedName>
        <fullName evidence="2">BTB domain-containing protein</fullName>
    </recommendedName>
</protein>
<feature type="region of interest" description="Disordered" evidence="1">
    <location>
        <begin position="120"/>
        <end position="145"/>
    </location>
</feature>
<dbReference type="InterPro" id="IPR011333">
    <property type="entry name" value="SKP1/BTB/POZ_sf"/>
</dbReference>
<feature type="compositionally biased region" description="Low complexity" evidence="1">
    <location>
        <begin position="417"/>
        <end position="445"/>
    </location>
</feature>
<feature type="region of interest" description="Disordered" evidence="1">
    <location>
        <begin position="303"/>
        <end position="360"/>
    </location>
</feature>
<dbReference type="SUPFAM" id="SSF49599">
    <property type="entry name" value="TRAF domain-like"/>
    <property type="match status" value="1"/>
</dbReference>
<dbReference type="AlphaFoldDB" id="A0A316URF0"/>
<dbReference type="RefSeq" id="XP_025362501.1">
    <property type="nucleotide sequence ID" value="XM_025505946.1"/>
</dbReference>
<dbReference type="OrthoDB" id="6359816at2759"/>
<feature type="region of interest" description="Disordered" evidence="1">
    <location>
        <begin position="518"/>
        <end position="543"/>
    </location>
</feature>
<dbReference type="InterPro" id="IPR002083">
    <property type="entry name" value="MATH/TRAF_dom"/>
</dbReference>
<name>A0A316URF0_9BASI</name>
<dbReference type="PANTHER" id="PTHR24413">
    <property type="entry name" value="SPECKLE-TYPE POZ PROTEIN"/>
    <property type="match status" value="1"/>
</dbReference>
<feature type="compositionally biased region" description="Polar residues" evidence="1">
    <location>
        <begin position="529"/>
        <end position="543"/>
    </location>
</feature>
<dbReference type="Pfam" id="PF00651">
    <property type="entry name" value="BTB"/>
    <property type="match status" value="1"/>
</dbReference>
<dbReference type="SUPFAM" id="SSF54695">
    <property type="entry name" value="POZ domain"/>
    <property type="match status" value="1"/>
</dbReference>
<gene>
    <name evidence="3" type="ORF">BDZ90DRAFT_231662</name>
</gene>
<dbReference type="EMBL" id="KZ819666">
    <property type="protein sequence ID" value="PWN27889.1"/>
    <property type="molecule type" value="Genomic_DNA"/>
</dbReference>
<feature type="compositionally biased region" description="Basic and acidic residues" evidence="1">
    <location>
        <begin position="685"/>
        <end position="706"/>
    </location>
</feature>
<feature type="region of interest" description="Disordered" evidence="1">
    <location>
        <begin position="382"/>
        <end position="480"/>
    </location>
</feature>
<dbReference type="Proteomes" id="UP000245884">
    <property type="component" value="Unassembled WGS sequence"/>
</dbReference>
<dbReference type="CDD" id="cd00121">
    <property type="entry name" value="MATH"/>
    <property type="match status" value="1"/>
</dbReference>
<feature type="compositionally biased region" description="Low complexity" evidence="1">
    <location>
        <begin position="323"/>
        <end position="354"/>
    </location>
</feature>